<dbReference type="AlphaFoldDB" id="A0A6C0FBE7"/>
<evidence type="ECO:0000313" key="1">
    <source>
        <dbReference type="EMBL" id="QHT37210.1"/>
    </source>
</evidence>
<sequence length="132" mass="15034">MTTQYDGWFARFYDDTNSDTNDDIVGILACKNPSNKEFFRTISDSTPLLSNSDDTYDQELNTIVTSDNYAKVHSGVHRIIIPAENVGNPEFSHFFIAKTTSDNEYFKIKNNGDIEGHQNDHIVNILARFTFT</sequence>
<name>A0A6C0FBE7_9ZZZZ</name>
<reference evidence="1" key="1">
    <citation type="journal article" date="2020" name="Nature">
        <title>Giant virus diversity and host interactions through global metagenomics.</title>
        <authorList>
            <person name="Schulz F."/>
            <person name="Roux S."/>
            <person name="Paez-Espino D."/>
            <person name="Jungbluth S."/>
            <person name="Walsh D.A."/>
            <person name="Denef V.J."/>
            <person name="McMahon K.D."/>
            <person name="Konstantinidis K.T."/>
            <person name="Eloe-Fadrosh E.A."/>
            <person name="Kyrpides N.C."/>
            <person name="Woyke T."/>
        </authorList>
    </citation>
    <scope>NUCLEOTIDE SEQUENCE</scope>
    <source>
        <strain evidence="1">GVMAG-S-ERX555967-131</strain>
    </source>
</reference>
<proteinExistence type="predicted"/>
<dbReference type="EMBL" id="MN738790">
    <property type="protein sequence ID" value="QHT37210.1"/>
    <property type="molecule type" value="Genomic_DNA"/>
</dbReference>
<organism evidence="1">
    <name type="scientific">viral metagenome</name>
    <dbReference type="NCBI Taxonomy" id="1070528"/>
    <lineage>
        <taxon>unclassified sequences</taxon>
        <taxon>metagenomes</taxon>
        <taxon>organismal metagenomes</taxon>
    </lineage>
</organism>
<protein>
    <submittedName>
        <fullName evidence="1">Uncharacterized protein</fullName>
    </submittedName>
</protein>
<accession>A0A6C0FBE7</accession>